<dbReference type="HOGENOM" id="CLU_625711_0_0_1"/>
<proteinExistence type="predicted"/>
<feature type="region of interest" description="Disordered" evidence="1">
    <location>
        <begin position="352"/>
        <end position="386"/>
    </location>
</feature>
<reference evidence="3" key="2">
    <citation type="submission" date="2015-01" db="EMBL/GenBank/DDBJ databases">
        <title>Evolutionary Origins and Diversification of the Mycorrhizal Mutualists.</title>
        <authorList>
            <consortium name="DOE Joint Genome Institute"/>
            <consortium name="Mycorrhizal Genomics Consortium"/>
            <person name="Kohler A."/>
            <person name="Kuo A."/>
            <person name="Nagy L.G."/>
            <person name="Floudas D."/>
            <person name="Copeland A."/>
            <person name="Barry K.W."/>
            <person name="Cichocki N."/>
            <person name="Veneault-Fourrey C."/>
            <person name="LaButti K."/>
            <person name="Lindquist E.A."/>
            <person name="Lipzen A."/>
            <person name="Lundell T."/>
            <person name="Morin E."/>
            <person name="Murat C."/>
            <person name="Riley R."/>
            <person name="Ohm R."/>
            <person name="Sun H."/>
            <person name="Tunlid A."/>
            <person name="Henrissat B."/>
            <person name="Grigoriev I.V."/>
            <person name="Hibbett D.S."/>
            <person name="Martin F."/>
        </authorList>
    </citation>
    <scope>NUCLEOTIDE SEQUENCE [LARGE SCALE GENOMIC DNA]</scope>
    <source>
        <strain evidence="3">F 1598</strain>
    </source>
</reference>
<evidence type="ECO:0000313" key="2">
    <source>
        <dbReference type="EMBL" id="KIM84971.1"/>
    </source>
</evidence>
<organism evidence="2 3">
    <name type="scientific">Piloderma croceum (strain F 1598)</name>
    <dbReference type="NCBI Taxonomy" id="765440"/>
    <lineage>
        <taxon>Eukaryota</taxon>
        <taxon>Fungi</taxon>
        <taxon>Dikarya</taxon>
        <taxon>Basidiomycota</taxon>
        <taxon>Agaricomycotina</taxon>
        <taxon>Agaricomycetes</taxon>
        <taxon>Agaricomycetidae</taxon>
        <taxon>Atheliales</taxon>
        <taxon>Atheliaceae</taxon>
        <taxon>Piloderma</taxon>
    </lineage>
</organism>
<reference evidence="2 3" key="1">
    <citation type="submission" date="2014-04" db="EMBL/GenBank/DDBJ databases">
        <authorList>
            <consortium name="DOE Joint Genome Institute"/>
            <person name="Kuo A."/>
            <person name="Tarkka M."/>
            <person name="Buscot F."/>
            <person name="Kohler A."/>
            <person name="Nagy L.G."/>
            <person name="Floudas D."/>
            <person name="Copeland A."/>
            <person name="Barry K.W."/>
            <person name="Cichocki N."/>
            <person name="Veneault-Fourrey C."/>
            <person name="LaButti K."/>
            <person name="Lindquist E.A."/>
            <person name="Lipzen A."/>
            <person name="Lundell T."/>
            <person name="Morin E."/>
            <person name="Murat C."/>
            <person name="Sun H."/>
            <person name="Tunlid A."/>
            <person name="Henrissat B."/>
            <person name="Grigoriev I.V."/>
            <person name="Hibbett D.S."/>
            <person name="Martin F."/>
            <person name="Nordberg H.P."/>
            <person name="Cantor M.N."/>
            <person name="Hua S.X."/>
        </authorList>
    </citation>
    <scope>NUCLEOTIDE SEQUENCE [LARGE SCALE GENOMIC DNA]</scope>
    <source>
        <strain evidence="2 3">F 1598</strain>
    </source>
</reference>
<dbReference type="EMBL" id="KN832986">
    <property type="protein sequence ID" value="KIM84971.1"/>
    <property type="molecule type" value="Genomic_DNA"/>
</dbReference>
<feature type="compositionally biased region" description="Low complexity" evidence="1">
    <location>
        <begin position="372"/>
        <end position="383"/>
    </location>
</feature>
<evidence type="ECO:0000313" key="3">
    <source>
        <dbReference type="Proteomes" id="UP000054166"/>
    </source>
</evidence>
<keyword evidence="3" id="KW-1185">Reference proteome</keyword>
<evidence type="ECO:0000256" key="1">
    <source>
        <dbReference type="SAM" id="MobiDB-lite"/>
    </source>
</evidence>
<name>A0A0C3G2U2_PILCF</name>
<accession>A0A0C3G2U2</accession>
<dbReference type="AlphaFoldDB" id="A0A0C3G2U2"/>
<dbReference type="InParanoid" id="A0A0C3G2U2"/>
<gene>
    <name evidence="2" type="ORF">PILCRDRAFT_377182</name>
</gene>
<dbReference type="OrthoDB" id="10592837at2759"/>
<sequence>MITSDIFIPRMTAPSANVLGRGTATDAKADFRSIGLAERRGFKGAPLSAPKAAKKGSFSSFPGVLSPRTPVSPPTSGFVTTMSSLWASSPKTSVPTETLCFPQHIQDDYNQSNPFDTAAESYFVPHLEDNSYSWSDVQDNLYDFSVYHAIAEHKSDFFKTNSFRKNQTGVSQNTFKNQSRTNIYDMSIYDVCAQGSTKEKSKSIQTSSTANPKVSPHTPWFPESAFVGSPKIWLTPPSAPSSPKQQAVYHDSPSTRRADFLPTRALISRSSEARQSVGDHAILPDARRSTVSRALGLRPLILPLHIAKRNTSPFSSPQSSPETEFADLALTLTPLSLQEKIQLPIIESHSFGSPPVAPESPAPTQHASTLPSSNSGSRSANSSMERRRSKAMVDILSLLDEAALGAAEVLDAINCEDESVDVGEVSLVGLVGKIVHAV</sequence>
<protein>
    <submittedName>
        <fullName evidence="2">Uncharacterized protein</fullName>
    </submittedName>
</protein>
<feature type="compositionally biased region" description="Polar residues" evidence="1">
    <location>
        <begin position="362"/>
        <end position="371"/>
    </location>
</feature>
<dbReference type="Proteomes" id="UP000054166">
    <property type="component" value="Unassembled WGS sequence"/>
</dbReference>